<dbReference type="InterPro" id="IPR019489">
    <property type="entry name" value="Clp_ATPase_C"/>
</dbReference>
<dbReference type="EMBL" id="CM000138">
    <property type="protein sequence ID" value="EEE55774.1"/>
    <property type="molecule type" value="Genomic_DNA"/>
</dbReference>
<dbReference type="InterPro" id="IPR003593">
    <property type="entry name" value="AAA+_ATPase"/>
</dbReference>
<reference evidence="11" key="1">
    <citation type="journal article" date="2005" name="PLoS Biol.">
        <title>The genomes of Oryza sativa: a history of duplications.</title>
        <authorList>
            <person name="Yu J."/>
            <person name="Wang J."/>
            <person name="Lin W."/>
            <person name="Li S."/>
            <person name="Li H."/>
            <person name="Zhou J."/>
            <person name="Ni P."/>
            <person name="Dong W."/>
            <person name="Hu S."/>
            <person name="Zeng C."/>
            <person name="Zhang J."/>
            <person name="Zhang Y."/>
            <person name="Li R."/>
            <person name="Xu Z."/>
            <person name="Li S."/>
            <person name="Li X."/>
            <person name="Zheng H."/>
            <person name="Cong L."/>
            <person name="Lin L."/>
            <person name="Yin J."/>
            <person name="Geng J."/>
            <person name="Li G."/>
            <person name="Shi J."/>
            <person name="Liu J."/>
            <person name="Lv H."/>
            <person name="Li J."/>
            <person name="Wang J."/>
            <person name="Deng Y."/>
            <person name="Ran L."/>
            <person name="Shi X."/>
            <person name="Wang X."/>
            <person name="Wu Q."/>
            <person name="Li C."/>
            <person name="Ren X."/>
            <person name="Wang J."/>
            <person name="Wang X."/>
            <person name="Li D."/>
            <person name="Liu D."/>
            <person name="Zhang X."/>
            <person name="Ji Z."/>
            <person name="Zhao W."/>
            <person name="Sun Y."/>
            <person name="Zhang Z."/>
            <person name="Bao J."/>
            <person name="Han Y."/>
            <person name="Dong L."/>
            <person name="Ji J."/>
            <person name="Chen P."/>
            <person name="Wu S."/>
            <person name="Liu J."/>
            <person name="Xiao Y."/>
            <person name="Bu D."/>
            <person name="Tan J."/>
            <person name="Yang L."/>
            <person name="Ye C."/>
            <person name="Zhang J."/>
            <person name="Xu J."/>
            <person name="Zhou Y."/>
            <person name="Yu Y."/>
            <person name="Zhang B."/>
            <person name="Zhuang S."/>
            <person name="Wei H."/>
            <person name="Liu B."/>
            <person name="Lei M."/>
            <person name="Yu H."/>
            <person name="Li Y."/>
            <person name="Xu H."/>
            <person name="Wei S."/>
            <person name="He X."/>
            <person name="Fang L."/>
            <person name="Zhang Z."/>
            <person name="Zhang Y."/>
            <person name="Huang X."/>
            <person name="Su Z."/>
            <person name="Tong W."/>
            <person name="Li J."/>
            <person name="Tong Z."/>
            <person name="Li S."/>
            <person name="Ye J."/>
            <person name="Wang L."/>
            <person name="Fang L."/>
            <person name="Lei T."/>
            <person name="Chen C."/>
            <person name="Chen H."/>
            <person name="Xu Z."/>
            <person name="Li H."/>
            <person name="Huang H."/>
            <person name="Zhang F."/>
            <person name="Xu H."/>
            <person name="Li N."/>
            <person name="Zhao C."/>
            <person name="Li S."/>
            <person name="Dong L."/>
            <person name="Huang Y."/>
            <person name="Li L."/>
            <person name="Xi Y."/>
            <person name="Qi Q."/>
            <person name="Li W."/>
            <person name="Zhang B."/>
            <person name="Hu W."/>
            <person name="Zhang Y."/>
            <person name="Tian X."/>
            <person name="Jiao Y."/>
            <person name="Liang X."/>
            <person name="Jin J."/>
            <person name="Gao L."/>
            <person name="Zheng W."/>
            <person name="Hao B."/>
            <person name="Liu S."/>
            <person name="Wang W."/>
            <person name="Yuan L."/>
            <person name="Cao M."/>
            <person name="McDermott J."/>
            <person name="Samudrala R."/>
            <person name="Wang J."/>
            <person name="Wong G.K."/>
            <person name="Yang H."/>
        </authorList>
    </citation>
    <scope>NUCLEOTIDE SEQUENCE [LARGE SCALE GENOMIC DNA]</scope>
</reference>
<sequence>MCRRLDEFVIGQGKAKKVLEGACQNWVLSVAVYNHYKRIYNATVQKGCSTNSGWLDAASDDQNNIEIDKSNVLLMGPTGSGKTLLAKTLARIVNVPFIIADATSLTQAGYVGEDVESILQKLLVAAEYNVQAAQQGIVYIDEVDKITKKAESANVSRDVSGEGVQQALLKILEGTVVSIPEKGSRKNSRNESIQIDTKDILFICGGAFVDLEKTISERRQDSSIGFGAPIRINMRSSEVTDPMVTSSLLESVESGDLARYGLIPEFIGRLPILVSLTALNEDQLVQVLTEPKNSLSRQYRKMFSLNKVKLHFTDGALRIVAKKAIARNTGARGLRAILESLLLEAMYEIPDEKTGSERVDAVVVDEEAIGSIDRPGCGAKILRGDGALEQYITNTNMKNSMEANEGLAGELEDAYMMSRFLREALAVAREARGRGRPWRSAAGGARRRWGLPVVRSEALGKLGPSFGIGAGCGVGVCFGLIGGAGIGAGFPGLQLGLGAGAGCGIGIGFGYGFGKGIAYDENGRYSNIRRSFQNSRNLPYDEQFDILFDEMMESTRKLIKATSKEIDKWRRM</sequence>
<dbReference type="CDD" id="cd19497">
    <property type="entry name" value="RecA-like_ClpX"/>
    <property type="match status" value="1"/>
</dbReference>
<name>B9EUZ8_ORYSJ</name>
<dbReference type="SMART" id="SM00382">
    <property type="entry name" value="AAA"/>
    <property type="match status" value="1"/>
</dbReference>
<evidence type="ECO:0000256" key="5">
    <source>
        <dbReference type="ARBA" id="ARBA00022946"/>
    </source>
</evidence>
<dbReference type="InterPro" id="IPR003959">
    <property type="entry name" value="ATPase_AAA_core"/>
</dbReference>
<dbReference type="SMART" id="SM01086">
    <property type="entry name" value="ClpB_D2-small"/>
    <property type="match status" value="1"/>
</dbReference>
<dbReference type="NCBIfam" id="TIGR00382">
    <property type="entry name" value="clpX"/>
    <property type="match status" value="1"/>
</dbReference>
<dbReference type="Proteomes" id="UP000007752">
    <property type="component" value="Chromosome 1"/>
</dbReference>
<feature type="domain" description="Clp ATPase C-terminal" evidence="10">
    <location>
        <begin position="279"/>
        <end position="369"/>
    </location>
</feature>
<evidence type="ECO:0000256" key="6">
    <source>
        <dbReference type="ARBA" id="ARBA00023128"/>
    </source>
</evidence>
<keyword evidence="2" id="KW-0547">Nucleotide-binding</keyword>
<comment type="function">
    <text evidence="7">ATP-dependent specificity component of the mitochondrial Clp protease. It directs the protease to specific substrates. Can perform chaperone functions in the absence of ClpP.</text>
</comment>
<evidence type="ECO:0000313" key="11">
    <source>
        <dbReference type="EMBL" id="EEE55774.1"/>
    </source>
</evidence>
<evidence type="ECO:0000256" key="4">
    <source>
        <dbReference type="ARBA" id="ARBA00022840"/>
    </source>
</evidence>
<dbReference type="GO" id="GO:0005739">
    <property type="term" value="C:mitochondrion"/>
    <property type="evidence" value="ECO:0007669"/>
    <property type="project" value="UniProtKB-SubCell"/>
</dbReference>
<dbReference type="Gene3D" id="3.40.50.300">
    <property type="entry name" value="P-loop containing nucleotide triphosphate hydrolases"/>
    <property type="match status" value="1"/>
</dbReference>
<dbReference type="FunFam" id="1.10.8.60:FF:000002">
    <property type="entry name" value="ATP-dependent Clp protease ATP-binding subunit ClpX"/>
    <property type="match status" value="1"/>
</dbReference>
<keyword evidence="5" id="KW-0809">Transit peptide</keyword>
<dbReference type="GO" id="GO:0140662">
    <property type="term" value="F:ATP-dependent protein folding chaperone"/>
    <property type="evidence" value="ECO:0007669"/>
    <property type="project" value="InterPro"/>
</dbReference>
<gene>
    <name evidence="11" type="ORF">OsJ_04339</name>
</gene>
<evidence type="ECO:0000259" key="10">
    <source>
        <dbReference type="SMART" id="SM01086"/>
    </source>
</evidence>
<dbReference type="InterPro" id="IPR050052">
    <property type="entry name" value="ATP-dep_Clp_protease_ClpX"/>
</dbReference>
<dbReference type="FunFam" id="3.40.50.300:FF:000560">
    <property type="entry name" value="CLP protease regulatory subunit CLPX3 mitochondrial"/>
    <property type="match status" value="1"/>
</dbReference>
<evidence type="ECO:0000256" key="8">
    <source>
        <dbReference type="ARBA" id="ARBA00061242"/>
    </source>
</evidence>
<reference evidence="11" key="2">
    <citation type="submission" date="2008-12" db="EMBL/GenBank/DDBJ databases">
        <title>Improved gene annotation of the rice (Oryza sativa) genomes.</title>
        <authorList>
            <person name="Wang J."/>
            <person name="Li R."/>
            <person name="Fan W."/>
            <person name="Huang Q."/>
            <person name="Zhang J."/>
            <person name="Zhou Y."/>
            <person name="Hu Y."/>
            <person name="Zi S."/>
            <person name="Li J."/>
            <person name="Ni P."/>
            <person name="Zheng H."/>
            <person name="Zhang Y."/>
            <person name="Zhao M."/>
            <person name="Hao Q."/>
            <person name="McDermott J."/>
            <person name="Samudrala R."/>
            <person name="Kristiansen K."/>
            <person name="Wong G.K.-S."/>
        </authorList>
    </citation>
    <scope>NUCLEOTIDE SEQUENCE</scope>
</reference>
<dbReference type="GO" id="GO:0005524">
    <property type="term" value="F:ATP binding"/>
    <property type="evidence" value="ECO:0007669"/>
    <property type="project" value="UniProtKB-KW"/>
</dbReference>
<accession>B9EUZ8</accession>
<dbReference type="AlphaFoldDB" id="B9EUZ8"/>
<comment type="subcellular location">
    <subcellularLocation>
        <location evidence="1">Mitochondrion</location>
    </subcellularLocation>
</comment>
<evidence type="ECO:0000256" key="3">
    <source>
        <dbReference type="ARBA" id="ARBA00022801"/>
    </source>
</evidence>
<organism evidence="11">
    <name type="scientific">Oryza sativa subsp. japonica</name>
    <name type="common">Rice</name>
    <dbReference type="NCBI Taxonomy" id="39947"/>
    <lineage>
        <taxon>Eukaryota</taxon>
        <taxon>Viridiplantae</taxon>
        <taxon>Streptophyta</taxon>
        <taxon>Embryophyta</taxon>
        <taxon>Tracheophyta</taxon>
        <taxon>Spermatophyta</taxon>
        <taxon>Magnoliopsida</taxon>
        <taxon>Liliopsida</taxon>
        <taxon>Poales</taxon>
        <taxon>Poaceae</taxon>
        <taxon>BOP clade</taxon>
        <taxon>Oryzoideae</taxon>
        <taxon>Oryzeae</taxon>
        <taxon>Oryzinae</taxon>
        <taxon>Oryza</taxon>
        <taxon>Oryza sativa</taxon>
    </lineage>
</organism>
<keyword evidence="4" id="KW-0067">ATP-binding</keyword>
<dbReference type="PANTHER" id="PTHR48102">
    <property type="entry name" value="ATP-DEPENDENT CLP PROTEASE ATP-BINDING SUBUNIT CLPX-LIKE, MITOCHONDRIAL-RELATED"/>
    <property type="match status" value="1"/>
</dbReference>
<comment type="similarity">
    <text evidence="8">Belongs to the ClpX chaperone family.</text>
</comment>
<evidence type="ECO:0000256" key="1">
    <source>
        <dbReference type="ARBA" id="ARBA00004173"/>
    </source>
</evidence>
<dbReference type="InterPro" id="IPR004487">
    <property type="entry name" value="Clp_protease_ATP-bd_su_ClpX"/>
</dbReference>
<dbReference type="InterPro" id="IPR027417">
    <property type="entry name" value="P-loop_NTPase"/>
</dbReference>
<dbReference type="GO" id="GO:0016887">
    <property type="term" value="F:ATP hydrolysis activity"/>
    <property type="evidence" value="ECO:0007669"/>
    <property type="project" value="InterPro"/>
</dbReference>
<evidence type="ECO:0000256" key="2">
    <source>
        <dbReference type="ARBA" id="ARBA00022741"/>
    </source>
</evidence>
<protein>
    <submittedName>
        <fullName evidence="11">Uncharacterized protein</fullName>
    </submittedName>
</protein>
<dbReference type="NCBIfam" id="NF003745">
    <property type="entry name" value="PRK05342.1"/>
    <property type="match status" value="1"/>
</dbReference>
<dbReference type="Pfam" id="PF10431">
    <property type="entry name" value="ClpB_D2-small"/>
    <property type="match status" value="1"/>
</dbReference>
<dbReference type="GO" id="GO:0051082">
    <property type="term" value="F:unfolded protein binding"/>
    <property type="evidence" value="ECO:0007669"/>
    <property type="project" value="InterPro"/>
</dbReference>
<keyword evidence="6" id="KW-0496">Mitochondrion</keyword>
<dbReference type="PANTHER" id="PTHR48102:SF17">
    <property type="entry name" value="OS01G0886600 PROTEIN"/>
    <property type="match status" value="1"/>
</dbReference>
<dbReference type="Pfam" id="PF07724">
    <property type="entry name" value="AAA_2"/>
    <property type="match status" value="1"/>
</dbReference>
<proteinExistence type="inferred from homology"/>
<evidence type="ECO:0000256" key="7">
    <source>
        <dbReference type="ARBA" id="ARBA00055633"/>
    </source>
</evidence>
<dbReference type="SUPFAM" id="SSF52540">
    <property type="entry name" value="P-loop containing nucleoside triphosphate hydrolases"/>
    <property type="match status" value="1"/>
</dbReference>
<feature type="domain" description="AAA+ ATPase" evidence="9">
    <location>
        <begin position="68"/>
        <end position="238"/>
    </location>
</feature>
<dbReference type="Gene3D" id="1.10.8.60">
    <property type="match status" value="1"/>
</dbReference>
<keyword evidence="3" id="KW-0378">Hydrolase</keyword>
<evidence type="ECO:0000259" key="9">
    <source>
        <dbReference type="SMART" id="SM00382"/>
    </source>
</evidence>